<protein>
    <recommendedName>
        <fullName evidence="6 9">UDP-glucose 4-epimerase</fullName>
        <ecNumber evidence="5 9">5.1.3.2</ecNumber>
    </recommendedName>
</protein>
<keyword evidence="8 9" id="KW-0413">Isomerase</keyword>
<keyword evidence="7 9" id="KW-0520">NAD</keyword>
<dbReference type="Gene3D" id="3.40.50.720">
    <property type="entry name" value="NAD(P)-binding Rossmann-like Domain"/>
    <property type="match status" value="1"/>
</dbReference>
<comment type="similarity">
    <text evidence="4 9">Belongs to the NAD(P)-dependent epimerase/dehydratase family.</text>
</comment>
<feature type="domain" description="NAD(P)-binding" evidence="10">
    <location>
        <begin position="5"/>
        <end position="331"/>
    </location>
</feature>
<dbReference type="NCBIfam" id="TIGR01179">
    <property type="entry name" value="galE"/>
    <property type="match status" value="1"/>
</dbReference>
<organism evidence="11 12">
    <name type="scientific">SAR92 clade bacterium H455</name>
    <dbReference type="NCBI Taxonomy" id="2974818"/>
    <lineage>
        <taxon>Bacteria</taxon>
        <taxon>Pseudomonadati</taxon>
        <taxon>Pseudomonadota</taxon>
        <taxon>Gammaproteobacteria</taxon>
        <taxon>Cellvibrionales</taxon>
        <taxon>Porticoccaceae</taxon>
        <taxon>SAR92 clade</taxon>
    </lineage>
</organism>
<gene>
    <name evidence="11" type="primary">galE</name>
    <name evidence="11" type="ORF">NYF23_05790</name>
</gene>
<evidence type="ECO:0000256" key="1">
    <source>
        <dbReference type="ARBA" id="ARBA00000083"/>
    </source>
</evidence>
<dbReference type="Pfam" id="PF16363">
    <property type="entry name" value="GDP_Man_Dehyd"/>
    <property type="match status" value="1"/>
</dbReference>
<evidence type="ECO:0000256" key="3">
    <source>
        <dbReference type="ARBA" id="ARBA00004947"/>
    </source>
</evidence>
<evidence type="ECO:0000313" key="12">
    <source>
        <dbReference type="Proteomes" id="UP001059934"/>
    </source>
</evidence>
<keyword evidence="9" id="KW-0119">Carbohydrate metabolism</keyword>
<evidence type="ECO:0000313" key="11">
    <source>
        <dbReference type="EMBL" id="UVW36122.1"/>
    </source>
</evidence>
<name>A0ABY5TQS0_9GAMM</name>
<dbReference type="SUPFAM" id="SSF51735">
    <property type="entry name" value="NAD(P)-binding Rossmann-fold domains"/>
    <property type="match status" value="1"/>
</dbReference>
<dbReference type="PANTHER" id="PTHR43725:SF47">
    <property type="entry name" value="UDP-GLUCOSE 4-EPIMERASE"/>
    <property type="match status" value="1"/>
</dbReference>
<dbReference type="EC" id="5.1.3.2" evidence="5 9"/>
<dbReference type="GO" id="GO:0003978">
    <property type="term" value="F:UDP-glucose 4-epimerase activity"/>
    <property type="evidence" value="ECO:0007669"/>
    <property type="project" value="UniProtKB-EC"/>
</dbReference>
<dbReference type="NCBIfam" id="NF007956">
    <property type="entry name" value="PRK10675.1"/>
    <property type="match status" value="1"/>
</dbReference>
<comment type="catalytic activity">
    <reaction evidence="1 9">
        <text>UDP-alpha-D-glucose = UDP-alpha-D-galactose</text>
        <dbReference type="Rhea" id="RHEA:22168"/>
        <dbReference type="ChEBI" id="CHEBI:58885"/>
        <dbReference type="ChEBI" id="CHEBI:66914"/>
        <dbReference type="EC" id="5.1.3.2"/>
    </reaction>
</comment>
<accession>A0ABY5TQS0</accession>
<reference evidence="11" key="1">
    <citation type="submission" date="2022-08" db="EMBL/GenBank/DDBJ databases">
        <title>Catabolic pathway analysis in culturable SAR92 clade bacteria reveals their overlooked roles in DMSP degradation in coastal seas.</title>
        <authorList>
            <person name="He X."/>
            <person name="Zhang X."/>
            <person name="Zhang Y."/>
        </authorList>
    </citation>
    <scope>NUCLEOTIDE SEQUENCE</scope>
    <source>
        <strain evidence="11">H455</strain>
    </source>
</reference>
<dbReference type="PANTHER" id="PTHR43725">
    <property type="entry name" value="UDP-GLUCOSE 4-EPIMERASE"/>
    <property type="match status" value="1"/>
</dbReference>
<proteinExistence type="inferred from homology"/>
<sequence>MLKILVTGGAGYIGSHTAVELLKIGHDVVIYDNFSNSSKKCVDSIREVISTCVSAGVLYLVEGDVSDEISLNEVFCNHQFDLVLHFAGLKSVSESNMEPISYYSTNFVGTLTLCNAMAKAGVFAIIFSSSATVYGDCQLVPITENCSGTEPVNPYGRSKMMAEILLTDLARSDSRWAVGLLRYFNPVGAHESGLIGESPVGVPNNLFPYIADVASGKLSHLSIFGADYPTKDGTGIRDYIHVSDLALGHLAAMKWVLGNKGVETWNLGTGKGYSVLEVIEVFKRVSGKDVSCKLEARRQGDVAESYADPSKAFEELQWQATFNLDRMVADTWRWKTVMPSGY</sequence>
<evidence type="ECO:0000259" key="10">
    <source>
        <dbReference type="Pfam" id="PF16363"/>
    </source>
</evidence>
<dbReference type="InterPro" id="IPR016040">
    <property type="entry name" value="NAD(P)-bd_dom"/>
</dbReference>
<evidence type="ECO:0000256" key="4">
    <source>
        <dbReference type="ARBA" id="ARBA00007637"/>
    </source>
</evidence>
<evidence type="ECO:0000256" key="5">
    <source>
        <dbReference type="ARBA" id="ARBA00013189"/>
    </source>
</evidence>
<dbReference type="EMBL" id="CP103416">
    <property type="protein sequence ID" value="UVW36122.1"/>
    <property type="molecule type" value="Genomic_DNA"/>
</dbReference>
<comment type="subunit">
    <text evidence="9">Homodimer.</text>
</comment>
<dbReference type="InterPro" id="IPR005886">
    <property type="entry name" value="UDP_G4E"/>
</dbReference>
<evidence type="ECO:0000256" key="8">
    <source>
        <dbReference type="ARBA" id="ARBA00023235"/>
    </source>
</evidence>
<evidence type="ECO:0000256" key="9">
    <source>
        <dbReference type="RuleBase" id="RU366046"/>
    </source>
</evidence>
<dbReference type="CDD" id="cd05247">
    <property type="entry name" value="UDP_G4E_1_SDR_e"/>
    <property type="match status" value="1"/>
</dbReference>
<evidence type="ECO:0000256" key="6">
    <source>
        <dbReference type="ARBA" id="ARBA00018569"/>
    </source>
</evidence>
<dbReference type="Proteomes" id="UP001059934">
    <property type="component" value="Chromosome"/>
</dbReference>
<evidence type="ECO:0000256" key="7">
    <source>
        <dbReference type="ARBA" id="ARBA00023027"/>
    </source>
</evidence>
<evidence type="ECO:0000256" key="2">
    <source>
        <dbReference type="ARBA" id="ARBA00001911"/>
    </source>
</evidence>
<comment type="cofactor">
    <cofactor evidence="2 9">
        <name>NAD(+)</name>
        <dbReference type="ChEBI" id="CHEBI:57540"/>
    </cofactor>
</comment>
<keyword evidence="12" id="KW-1185">Reference proteome</keyword>
<comment type="pathway">
    <text evidence="3 9">Carbohydrate metabolism; galactose metabolism.</text>
</comment>
<dbReference type="InterPro" id="IPR036291">
    <property type="entry name" value="NAD(P)-bd_dom_sf"/>
</dbReference>
<dbReference type="Gene3D" id="3.90.25.10">
    <property type="entry name" value="UDP-galactose 4-epimerase, domain 1"/>
    <property type="match status" value="1"/>
</dbReference>